<protein>
    <submittedName>
        <fullName evidence="1">Cyclic pyranopterin monophosphate synthase MoaC</fullName>
    </submittedName>
</protein>
<evidence type="ECO:0000313" key="1">
    <source>
        <dbReference type="EMBL" id="MSE18059.1"/>
    </source>
</evidence>
<dbReference type="Gene3D" id="3.30.70.640">
    <property type="entry name" value="Molybdopterin cofactor biosynthesis C (MoaC) domain"/>
    <property type="match status" value="1"/>
</dbReference>
<dbReference type="InterPro" id="IPR036522">
    <property type="entry name" value="MoaC_sf"/>
</dbReference>
<dbReference type="Proteomes" id="UP000461948">
    <property type="component" value="Unassembled WGS sequence"/>
</dbReference>
<reference evidence="1 2" key="1">
    <citation type="submission" date="2019-11" db="EMBL/GenBank/DDBJ databases">
        <title>Draft Genome Sequence of Plant Growth-Promoting Rhizosphere-Associated Bacteria.</title>
        <authorList>
            <person name="Vasilyev I.Y."/>
            <person name="Radchenko V."/>
            <person name="Ilnitskaya E.V."/>
        </authorList>
    </citation>
    <scope>NUCLEOTIDE SEQUENCE [LARGE SCALE GENOMIC DNA]</scope>
    <source>
        <strain evidence="1 2">VRA_MhP_f</strain>
    </source>
</reference>
<organism evidence="1 2">
    <name type="scientific">Enterobacter agglomerans</name>
    <name type="common">Erwinia herbicola</name>
    <name type="synonym">Pantoea agglomerans</name>
    <dbReference type="NCBI Taxonomy" id="549"/>
    <lineage>
        <taxon>Bacteria</taxon>
        <taxon>Pseudomonadati</taxon>
        <taxon>Pseudomonadota</taxon>
        <taxon>Gammaproteobacteria</taxon>
        <taxon>Enterobacterales</taxon>
        <taxon>Erwiniaceae</taxon>
        <taxon>Pantoea</taxon>
        <taxon>Pantoea agglomerans group</taxon>
    </lineage>
</organism>
<proteinExistence type="predicted"/>
<comment type="caution">
    <text evidence="1">The sequence shown here is derived from an EMBL/GenBank/DDBJ whole genome shotgun (WGS) entry which is preliminary data.</text>
</comment>
<gene>
    <name evidence="1" type="primary">moaC</name>
    <name evidence="1" type="ORF">GKC49_24090</name>
</gene>
<name>A0A7X2MRM6_ENTAG</name>
<dbReference type="SUPFAM" id="SSF55040">
    <property type="entry name" value="Molybdenum cofactor biosynthesis protein C, MoaC"/>
    <property type="match status" value="1"/>
</dbReference>
<dbReference type="EMBL" id="WKLC01001546">
    <property type="protein sequence ID" value="MSE18059.1"/>
    <property type="molecule type" value="Genomic_DNA"/>
</dbReference>
<sequence>KAVQKDIVIDQLRLISKSGGKSGDFQAVAHD</sequence>
<accession>A0A7X2MRM6</accession>
<dbReference type="GO" id="GO:0006777">
    <property type="term" value="P:Mo-molybdopterin cofactor biosynthetic process"/>
    <property type="evidence" value="ECO:0007669"/>
    <property type="project" value="InterPro"/>
</dbReference>
<evidence type="ECO:0000313" key="2">
    <source>
        <dbReference type="Proteomes" id="UP000461948"/>
    </source>
</evidence>
<dbReference type="AlphaFoldDB" id="A0A7X2MRM6"/>
<feature type="non-terminal residue" evidence="1">
    <location>
        <position position="1"/>
    </location>
</feature>